<evidence type="ECO:0000313" key="2">
    <source>
        <dbReference type="Proteomes" id="UP000492821"/>
    </source>
</evidence>
<evidence type="ECO:0000313" key="3">
    <source>
        <dbReference type="WBParaSite" id="Pan_g12093.t1"/>
    </source>
</evidence>
<dbReference type="AlphaFoldDB" id="A0A7E4UT72"/>
<reference evidence="2" key="1">
    <citation type="journal article" date="2013" name="Genetics">
        <title>The draft genome and transcriptome of Panagrellus redivivus are shaped by the harsh demands of a free-living lifestyle.</title>
        <authorList>
            <person name="Srinivasan J."/>
            <person name="Dillman A.R."/>
            <person name="Macchietto M.G."/>
            <person name="Heikkinen L."/>
            <person name="Lakso M."/>
            <person name="Fracchia K.M."/>
            <person name="Antoshechkin I."/>
            <person name="Mortazavi A."/>
            <person name="Wong G."/>
            <person name="Sternberg P.W."/>
        </authorList>
    </citation>
    <scope>NUCLEOTIDE SEQUENCE [LARGE SCALE GENOMIC DNA]</scope>
    <source>
        <strain evidence="2">MT8872</strain>
    </source>
</reference>
<proteinExistence type="predicted"/>
<evidence type="ECO:0000256" key="1">
    <source>
        <dbReference type="SAM" id="SignalP"/>
    </source>
</evidence>
<accession>A0A7E4UT72</accession>
<feature type="signal peptide" evidence="1">
    <location>
        <begin position="1"/>
        <end position="33"/>
    </location>
</feature>
<protein>
    <submittedName>
        <fullName evidence="3">Secreted protein</fullName>
    </submittedName>
</protein>
<name>A0A7E4UT72_PANRE</name>
<keyword evidence="1" id="KW-0732">Signal</keyword>
<keyword evidence="2" id="KW-1185">Reference proteome</keyword>
<reference evidence="3" key="2">
    <citation type="submission" date="2020-10" db="UniProtKB">
        <authorList>
            <consortium name="WormBaseParasite"/>
        </authorList>
    </citation>
    <scope>IDENTIFICATION</scope>
</reference>
<dbReference type="Proteomes" id="UP000492821">
    <property type="component" value="Unassembled WGS sequence"/>
</dbReference>
<dbReference type="WBParaSite" id="Pan_g12093.t1">
    <property type="protein sequence ID" value="Pan_g12093.t1"/>
    <property type="gene ID" value="Pan_g12093"/>
</dbReference>
<organism evidence="2 3">
    <name type="scientific">Panagrellus redivivus</name>
    <name type="common">Microworm</name>
    <dbReference type="NCBI Taxonomy" id="6233"/>
    <lineage>
        <taxon>Eukaryota</taxon>
        <taxon>Metazoa</taxon>
        <taxon>Ecdysozoa</taxon>
        <taxon>Nematoda</taxon>
        <taxon>Chromadorea</taxon>
        <taxon>Rhabditida</taxon>
        <taxon>Tylenchina</taxon>
        <taxon>Panagrolaimomorpha</taxon>
        <taxon>Panagrolaimoidea</taxon>
        <taxon>Panagrolaimidae</taxon>
        <taxon>Panagrellus</taxon>
    </lineage>
</organism>
<sequence>MSSVASSRFTTLIVATLIAAIALLAVVVPYSEAAPTSDAANAYRILSNYMKQFDDRELDSAGYIVFDDKSSIKRALGPRPLRFG</sequence>
<feature type="chain" id="PRO_5028799499" evidence="1">
    <location>
        <begin position="34"/>
        <end position="84"/>
    </location>
</feature>